<evidence type="ECO:0000313" key="1">
    <source>
        <dbReference type="EMBL" id="QJA59233.1"/>
    </source>
</evidence>
<sequence length="63" mass="7114">MITITQDEVYTFNILNGQAQNLQNELQKAGAAQKSFIELLENKYNATFDPKTGTFTEKSKKAE</sequence>
<name>A0A6M3IPB0_9ZZZZ</name>
<protein>
    <submittedName>
        <fullName evidence="1">Uncharacterized protein</fullName>
    </submittedName>
</protein>
<organism evidence="1">
    <name type="scientific">viral metagenome</name>
    <dbReference type="NCBI Taxonomy" id="1070528"/>
    <lineage>
        <taxon>unclassified sequences</taxon>
        <taxon>metagenomes</taxon>
        <taxon>organismal metagenomes</taxon>
    </lineage>
</organism>
<reference evidence="1" key="1">
    <citation type="submission" date="2020-03" db="EMBL/GenBank/DDBJ databases">
        <title>The deep terrestrial virosphere.</title>
        <authorList>
            <person name="Holmfeldt K."/>
            <person name="Nilsson E."/>
            <person name="Simone D."/>
            <person name="Lopez-Fernandez M."/>
            <person name="Wu X."/>
            <person name="de Brujin I."/>
            <person name="Lundin D."/>
            <person name="Andersson A."/>
            <person name="Bertilsson S."/>
            <person name="Dopson M."/>
        </authorList>
    </citation>
    <scope>NUCLEOTIDE SEQUENCE</scope>
    <source>
        <strain evidence="1">MM415B01321</strain>
    </source>
</reference>
<gene>
    <name evidence="1" type="ORF">MM415B01321_0001</name>
</gene>
<accession>A0A6M3IPB0</accession>
<proteinExistence type="predicted"/>
<dbReference type="AlphaFoldDB" id="A0A6M3IPB0"/>
<dbReference type="EMBL" id="MT141361">
    <property type="protein sequence ID" value="QJA59233.1"/>
    <property type="molecule type" value="Genomic_DNA"/>
</dbReference>